<protein>
    <recommendedName>
        <fullName evidence="1">Heterokaryon incompatibility domain-containing protein</fullName>
    </recommendedName>
</protein>
<keyword evidence="3" id="KW-1185">Reference proteome</keyword>
<evidence type="ECO:0000259" key="1">
    <source>
        <dbReference type="Pfam" id="PF06985"/>
    </source>
</evidence>
<evidence type="ECO:0000313" key="3">
    <source>
        <dbReference type="Proteomes" id="UP000825890"/>
    </source>
</evidence>
<dbReference type="AlphaFoldDB" id="A0A9P3CY27"/>
<dbReference type="PANTHER" id="PTHR24148:SF64">
    <property type="entry name" value="HETEROKARYON INCOMPATIBILITY DOMAIN-CONTAINING PROTEIN"/>
    <property type="match status" value="1"/>
</dbReference>
<proteinExistence type="predicted"/>
<dbReference type="PANTHER" id="PTHR24148">
    <property type="entry name" value="ANKYRIN REPEAT DOMAIN-CONTAINING PROTEIN 39 HOMOLOG-RELATED"/>
    <property type="match status" value="1"/>
</dbReference>
<dbReference type="Proteomes" id="UP000825890">
    <property type="component" value="Unassembled WGS sequence"/>
</dbReference>
<dbReference type="Pfam" id="PF06985">
    <property type="entry name" value="HET"/>
    <property type="match status" value="1"/>
</dbReference>
<accession>A0A9P3CY27</accession>
<sequence>MARHQQYQSSYPPLHENDIRTLLLQPGLTGQPLSGSLQLARLGTSANTEQDYEALSYVCGPPVYDHTINLPEGPLQITANLHSALDSLRLQNEVRTLWCDAICIDQTSDDERATQVAMMGQIYKSARRVLAWLGLAEPGDALAFATIAARRELSKRRKGSNAEYANVIPEWLVSHPYCECCKMAFSLPEAPATEGLLRVIDILKRAYFSRIWTIQEPASGQVVEVFCSPHHASWEDFEYTVRHAHLLGDRQADESEGEPLLMSEVRDFKTGVEDFRILDTYRSEESRNSLVPSRLLEAIVGFSTRQCYDPRDRIYAIRGIEGMEAAGELLPNYSISILELYREVALRCVLGSRDQEEYSPNISLVLALSGTESADVNKLGWPSWTPHFHHLTERSRIKAFDYSSTTGSQFLHSNRDFSRAATTAATGELCMQGTLFTVIEEVLECTACPRVYKNDSHTEEYWTETLDSLLHWYCRCRCFVQRCWTFIAGEQDIDEFMERLFRCNTYLHEQNYPISLDDFQNLTEDFDLDQHDELPESLRVEECYKSLFPYLHSKPQPHLDRWRILCRTARGQIGWVPPSCRAKDVVAVFPGAPNAFALRRIDHQRWEQLGDTYIDGLRGFEDDIDVMRKVSFILV</sequence>
<organism evidence="2 3">
    <name type="scientific">Cercospora kikuchii</name>
    <dbReference type="NCBI Taxonomy" id="84275"/>
    <lineage>
        <taxon>Eukaryota</taxon>
        <taxon>Fungi</taxon>
        <taxon>Dikarya</taxon>
        <taxon>Ascomycota</taxon>
        <taxon>Pezizomycotina</taxon>
        <taxon>Dothideomycetes</taxon>
        <taxon>Dothideomycetidae</taxon>
        <taxon>Mycosphaerellales</taxon>
        <taxon>Mycosphaerellaceae</taxon>
        <taxon>Cercospora</taxon>
    </lineage>
</organism>
<gene>
    <name evidence="2" type="ORF">CKM354_000972300</name>
</gene>
<name>A0A9P3CY27_9PEZI</name>
<comment type="caution">
    <text evidence="2">The sequence shown here is derived from an EMBL/GenBank/DDBJ whole genome shotgun (WGS) entry which is preliminary data.</text>
</comment>
<dbReference type="InterPro" id="IPR052895">
    <property type="entry name" value="HetReg/Transcr_Mod"/>
</dbReference>
<evidence type="ECO:0000313" key="2">
    <source>
        <dbReference type="EMBL" id="GIZ46603.1"/>
    </source>
</evidence>
<dbReference type="GeneID" id="68295298"/>
<dbReference type="OrthoDB" id="3650339at2759"/>
<dbReference type="InterPro" id="IPR010730">
    <property type="entry name" value="HET"/>
</dbReference>
<dbReference type="RefSeq" id="XP_044661090.1">
    <property type="nucleotide sequence ID" value="XM_044805155.1"/>
</dbReference>
<feature type="domain" description="Heterokaryon incompatibility" evidence="1">
    <location>
        <begin position="52"/>
        <end position="216"/>
    </location>
</feature>
<dbReference type="EMBL" id="BOLY01000006">
    <property type="protein sequence ID" value="GIZ46603.1"/>
    <property type="molecule type" value="Genomic_DNA"/>
</dbReference>
<reference evidence="2 3" key="1">
    <citation type="submission" date="2021-01" db="EMBL/GenBank/DDBJ databases">
        <title>Cercospora kikuchii MAFF 305040 whole genome shotgun sequence.</title>
        <authorList>
            <person name="Kashiwa T."/>
            <person name="Suzuki T."/>
        </authorList>
    </citation>
    <scope>NUCLEOTIDE SEQUENCE [LARGE SCALE GENOMIC DNA]</scope>
    <source>
        <strain evidence="2 3">MAFF 305040</strain>
    </source>
</reference>